<dbReference type="Gene3D" id="1.25.50.20">
    <property type="match status" value="1"/>
</dbReference>
<dbReference type="SUPFAM" id="SSF55486">
    <property type="entry name" value="Metalloproteases ('zincins'), catalytic domain"/>
    <property type="match status" value="1"/>
</dbReference>
<dbReference type="GO" id="GO:0042277">
    <property type="term" value="F:peptide binding"/>
    <property type="evidence" value="ECO:0007669"/>
    <property type="project" value="TreeGrafter"/>
</dbReference>
<protein>
    <recommendedName>
        <fullName evidence="11">Aminopeptidase</fullName>
        <ecNumber evidence="11">3.4.11.-</ecNumber>
    </recommendedName>
</protein>
<evidence type="ECO:0000256" key="11">
    <source>
        <dbReference type="RuleBase" id="RU364040"/>
    </source>
</evidence>
<evidence type="ECO:0000256" key="6">
    <source>
        <dbReference type="ARBA" id="ARBA00022833"/>
    </source>
</evidence>
<evidence type="ECO:0000256" key="5">
    <source>
        <dbReference type="ARBA" id="ARBA00022801"/>
    </source>
</evidence>
<name>A0A167BY20_9ASCO</name>
<evidence type="ECO:0000259" key="12">
    <source>
        <dbReference type="Pfam" id="PF01433"/>
    </source>
</evidence>
<dbReference type="GO" id="GO:0061957">
    <property type="term" value="C:NVT complex"/>
    <property type="evidence" value="ECO:0007669"/>
    <property type="project" value="EnsemblFungi"/>
</dbReference>
<feature type="active site" description="Proton acceptor" evidence="8">
    <location>
        <position position="172"/>
    </location>
</feature>
<evidence type="ECO:0000256" key="1">
    <source>
        <dbReference type="ARBA" id="ARBA00010136"/>
    </source>
</evidence>
<dbReference type="InterPro" id="IPR045357">
    <property type="entry name" value="Aminopeptidase_N-like_N"/>
</dbReference>
<dbReference type="CDD" id="cd09601">
    <property type="entry name" value="M1_APN-Q_like"/>
    <property type="match status" value="1"/>
</dbReference>
<accession>A0A167BY20</accession>
<dbReference type="InterPro" id="IPR042097">
    <property type="entry name" value="Aminopeptidase_N-like_N_sf"/>
</dbReference>
<evidence type="ECO:0000256" key="2">
    <source>
        <dbReference type="ARBA" id="ARBA00022438"/>
    </source>
</evidence>
<dbReference type="RefSeq" id="XP_018733446.1">
    <property type="nucleotide sequence ID" value="XM_018880791.1"/>
</dbReference>
<dbReference type="GO" id="GO:0005771">
    <property type="term" value="C:multivesicular body"/>
    <property type="evidence" value="ECO:0007669"/>
    <property type="project" value="EnsemblFungi"/>
</dbReference>
<dbReference type="GO" id="GO:0016020">
    <property type="term" value="C:membrane"/>
    <property type="evidence" value="ECO:0007669"/>
    <property type="project" value="TreeGrafter"/>
</dbReference>
<feature type="domain" description="ERAP1-like C-terminal" evidence="13">
    <location>
        <begin position="392"/>
        <end position="708"/>
    </location>
</feature>
<keyword evidence="16" id="KW-1185">Reference proteome</keyword>
<dbReference type="InterPro" id="IPR050344">
    <property type="entry name" value="Peptidase_M1_aminopeptidases"/>
</dbReference>
<dbReference type="Gene3D" id="2.60.40.1730">
    <property type="entry name" value="tricorn interacting facor f3 domain"/>
    <property type="match status" value="1"/>
</dbReference>
<dbReference type="Pfam" id="PF11838">
    <property type="entry name" value="ERAP1_C"/>
    <property type="match status" value="1"/>
</dbReference>
<dbReference type="PANTHER" id="PTHR11533:SF174">
    <property type="entry name" value="PUROMYCIN-SENSITIVE AMINOPEPTIDASE-RELATED"/>
    <property type="match status" value="1"/>
</dbReference>
<evidence type="ECO:0000259" key="13">
    <source>
        <dbReference type="Pfam" id="PF11838"/>
    </source>
</evidence>
<dbReference type="FunFam" id="2.60.40.1910:FF:000004">
    <property type="entry name" value="Aminopeptidase"/>
    <property type="match status" value="1"/>
</dbReference>
<feature type="binding site" evidence="9">
    <location>
        <position position="171"/>
    </location>
    <ligand>
        <name>Zn(2+)</name>
        <dbReference type="ChEBI" id="CHEBI:29105"/>
        <note>catalytic</note>
    </ligand>
</feature>
<dbReference type="Gene3D" id="2.60.40.1910">
    <property type="match status" value="1"/>
</dbReference>
<dbReference type="Pfam" id="PF01433">
    <property type="entry name" value="Peptidase_M1"/>
    <property type="match status" value="1"/>
</dbReference>
<dbReference type="GO" id="GO:0043171">
    <property type="term" value="P:peptide catabolic process"/>
    <property type="evidence" value="ECO:0007669"/>
    <property type="project" value="TreeGrafter"/>
</dbReference>
<keyword evidence="5 11" id="KW-0378">Hydrolase</keyword>
<dbReference type="GO" id="GO:0000328">
    <property type="term" value="C:fungal-type vacuole lumen"/>
    <property type="evidence" value="ECO:0007669"/>
    <property type="project" value="EnsemblFungi"/>
</dbReference>
<dbReference type="PRINTS" id="PR00756">
    <property type="entry name" value="ALADIPTASE"/>
</dbReference>
<dbReference type="AlphaFoldDB" id="A0A167BY20"/>
<keyword evidence="7 11" id="KW-0482">Metalloprotease</keyword>
<organism evidence="15 16">
    <name type="scientific">Sugiyamaella lignohabitans</name>
    <dbReference type="NCBI Taxonomy" id="796027"/>
    <lineage>
        <taxon>Eukaryota</taxon>
        <taxon>Fungi</taxon>
        <taxon>Dikarya</taxon>
        <taxon>Ascomycota</taxon>
        <taxon>Saccharomycotina</taxon>
        <taxon>Dipodascomycetes</taxon>
        <taxon>Dipodascales</taxon>
        <taxon>Trichomonascaceae</taxon>
        <taxon>Sugiyamaella</taxon>
    </lineage>
</organism>
<gene>
    <name evidence="15" type="primary">AAP1</name>
    <name evidence="15" type="ORF">AWJ20_3763</name>
</gene>
<evidence type="ECO:0000313" key="15">
    <source>
        <dbReference type="EMBL" id="ANB10969.1"/>
    </source>
</evidence>
<feature type="domain" description="Peptidase M1 membrane alanine aminopeptidase" evidence="12">
    <location>
        <begin position="99"/>
        <end position="316"/>
    </location>
</feature>
<feature type="binding site" evidence="9">
    <location>
        <position position="194"/>
    </location>
    <ligand>
        <name>Zn(2+)</name>
        <dbReference type="ChEBI" id="CHEBI:29105"/>
        <note>catalytic</note>
    </ligand>
</feature>
<dbReference type="KEGG" id="slb:AWJ20_3763"/>
<evidence type="ECO:0000256" key="4">
    <source>
        <dbReference type="ARBA" id="ARBA00022723"/>
    </source>
</evidence>
<evidence type="ECO:0000256" key="8">
    <source>
        <dbReference type="PIRSR" id="PIRSR634016-1"/>
    </source>
</evidence>
<evidence type="ECO:0000259" key="14">
    <source>
        <dbReference type="Pfam" id="PF17900"/>
    </source>
</evidence>
<proteinExistence type="inferred from homology"/>
<dbReference type="Gene3D" id="1.10.390.10">
    <property type="entry name" value="Neutral Protease Domain 2"/>
    <property type="match status" value="1"/>
</dbReference>
<dbReference type="InterPro" id="IPR027268">
    <property type="entry name" value="Peptidase_M4/M1_CTD_sf"/>
</dbReference>
<dbReference type="InterPro" id="IPR014782">
    <property type="entry name" value="Peptidase_M1_dom"/>
</dbReference>
<feature type="site" description="Transition state stabilizer" evidence="10">
    <location>
        <position position="257"/>
    </location>
</feature>
<dbReference type="FunFam" id="1.10.390.10:FF:000001">
    <property type="entry name" value="Aminopeptidase"/>
    <property type="match status" value="1"/>
</dbReference>
<dbReference type="FunFam" id="1.25.50.20:FF:000002">
    <property type="entry name" value="Aminopeptidase"/>
    <property type="match status" value="1"/>
</dbReference>
<dbReference type="InterPro" id="IPR024571">
    <property type="entry name" value="ERAP1-like_C_dom"/>
</dbReference>
<dbReference type="SUPFAM" id="SSF63737">
    <property type="entry name" value="Leukotriene A4 hydrolase N-terminal domain"/>
    <property type="match status" value="1"/>
</dbReference>
<dbReference type="InterPro" id="IPR034016">
    <property type="entry name" value="M1_APN-typ"/>
</dbReference>
<feature type="binding site" evidence="9">
    <location>
        <position position="175"/>
    </location>
    <ligand>
        <name>Zn(2+)</name>
        <dbReference type="ChEBI" id="CHEBI:29105"/>
        <note>catalytic</note>
    </ligand>
</feature>
<evidence type="ECO:0000256" key="3">
    <source>
        <dbReference type="ARBA" id="ARBA00022670"/>
    </source>
</evidence>
<keyword evidence="4 9" id="KW-0479">Metal-binding</keyword>
<evidence type="ECO:0000256" key="7">
    <source>
        <dbReference type="ARBA" id="ARBA00023049"/>
    </source>
</evidence>
<dbReference type="OrthoDB" id="10031169at2759"/>
<reference evidence="15 16" key="1">
    <citation type="submission" date="2016-02" db="EMBL/GenBank/DDBJ databases">
        <title>Complete genome sequence and transcriptome regulation of the pentose utilising yeast Sugiyamaella lignohabitans.</title>
        <authorList>
            <person name="Bellasio M."/>
            <person name="Peymann A."/>
            <person name="Valli M."/>
            <person name="Sipitzky M."/>
            <person name="Graf A."/>
            <person name="Sauer M."/>
            <person name="Marx H."/>
            <person name="Mattanovich D."/>
        </authorList>
    </citation>
    <scope>NUCLEOTIDE SEQUENCE [LARGE SCALE GENOMIC DNA]</scope>
    <source>
        <strain evidence="15 16">CBS 10342</strain>
    </source>
</reference>
<keyword evidence="6 9" id="KW-0862">Zinc</keyword>
<dbReference type="GO" id="GO:0006508">
    <property type="term" value="P:proteolysis"/>
    <property type="evidence" value="ECO:0007669"/>
    <property type="project" value="UniProtKB-KW"/>
</dbReference>
<dbReference type="GeneID" id="30035820"/>
<dbReference type="GO" id="GO:0008270">
    <property type="term" value="F:zinc ion binding"/>
    <property type="evidence" value="ECO:0007669"/>
    <property type="project" value="UniProtKB-UniRule"/>
</dbReference>
<dbReference type="GO" id="GO:0070006">
    <property type="term" value="F:metalloaminopeptidase activity"/>
    <property type="evidence" value="ECO:0007669"/>
    <property type="project" value="TreeGrafter"/>
</dbReference>
<dbReference type="InterPro" id="IPR001930">
    <property type="entry name" value="Peptidase_M1"/>
</dbReference>
<dbReference type="EC" id="3.4.11.-" evidence="11"/>
<keyword evidence="2 11" id="KW-0031">Aminopeptidase</keyword>
<dbReference type="PANTHER" id="PTHR11533">
    <property type="entry name" value="PROTEASE M1 ZINC METALLOPROTEASE"/>
    <property type="match status" value="1"/>
</dbReference>
<evidence type="ECO:0000313" key="16">
    <source>
        <dbReference type="Proteomes" id="UP000189580"/>
    </source>
</evidence>
<sequence length="735" mass="82729">MEATDCRRAFPSFDEPALKATFDITLVADKELTALSNMDVKEEKILESGKKATSFNTSPVMSTYLVAFIVGELSYVESNYFRVPVRVYATPGMEDRCKFSAELGARTLEFFEKKFDVPYPLPKMDMVGIHDFSAGAMENWGLVTYRVVDLLFDEENDNANTKQRVAEVVQHELAHQWFGNLVTMDWWDGLWLNEGFATWMSWYSCNSFYPDWKVWETYVGDNLQSCLALDSLRSSHPVEVPVKRADEVNQIFDAISYSKGSCIVKMVSIILGEDTFIRGISRYLKRHQYGNTETGDLWKALSEESGLDVAGIMDTWTSKVGFPVLTVSEDGNTIHVRQNRFLATGDVKPEEDTTIYPLSLALRNKSGKVENINLDKREISIDLSKYDASSAFYKLNADQAGLYRTLYPPERVVKLSQAGADNLLSVEDRVGLIADTASLSVSGYQKTSALLDLISLWKNEKEPNVWMEMLKRFGAIRKTWIFQPESTTDALKQLLGELVLPKVNELGWNFHAEESLLQQQLKGTLFSSAVSSENDKIVKEALSLFEKYASGDAKAVHPNIRAAVFGAAAKYGDEATWQRLVDVYTSPKSSVEGLAAITALGGAKNVDLQKKTIKLTLDGTVRSQDVFYVLNGLSTNVAGIQILWDWLREEWDAITKKFPANMGLLLNIIYICTGSLATPQHLKEFDEFFKSKDTKGFDKAVSISRDRLVSRIAWLERDVKDVEEWLAKHQSSTKL</sequence>
<dbReference type="GO" id="GO:0120113">
    <property type="term" value="P:cytoplasm to vacuole targeting by the NVT pathway"/>
    <property type="evidence" value="ECO:0007669"/>
    <property type="project" value="EnsemblFungi"/>
</dbReference>
<dbReference type="Pfam" id="PF17900">
    <property type="entry name" value="Peptidase_M1_N"/>
    <property type="match status" value="1"/>
</dbReference>
<dbReference type="Proteomes" id="UP000189580">
    <property type="component" value="Chromosome c"/>
</dbReference>
<evidence type="ECO:0000256" key="9">
    <source>
        <dbReference type="PIRSR" id="PIRSR634016-3"/>
    </source>
</evidence>
<feature type="domain" description="Aminopeptidase N-like N-terminal" evidence="14">
    <location>
        <begin position="1"/>
        <end position="65"/>
    </location>
</feature>
<evidence type="ECO:0000256" key="10">
    <source>
        <dbReference type="PIRSR" id="PIRSR634016-4"/>
    </source>
</evidence>
<comment type="similarity">
    <text evidence="1 11">Belongs to the peptidase M1 family.</text>
</comment>
<keyword evidence="3 11" id="KW-0645">Protease</keyword>
<comment type="cofactor">
    <cofactor evidence="9 11">
        <name>Zn(2+)</name>
        <dbReference type="ChEBI" id="CHEBI:29105"/>
    </cofactor>
    <text evidence="9 11">Binds 1 zinc ion per subunit.</text>
</comment>
<dbReference type="EMBL" id="CP014500">
    <property type="protein sequence ID" value="ANB10969.1"/>
    <property type="molecule type" value="Genomic_DNA"/>
</dbReference>